<dbReference type="Pfam" id="PF02517">
    <property type="entry name" value="Rce1-like"/>
    <property type="match status" value="1"/>
</dbReference>
<feature type="transmembrane region" description="Helical" evidence="2">
    <location>
        <begin position="343"/>
        <end position="364"/>
    </location>
</feature>
<evidence type="ECO:0000256" key="1">
    <source>
        <dbReference type="SAM" id="Coils"/>
    </source>
</evidence>
<dbReference type="GO" id="GO:0080120">
    <property type="term" value="P:CAAX-box protein maturation"/>
    <property type="evidence" value="ECO:0007669"/>
    <property type="project" value="UniProtKB-ARBA"/>
</dbReference>
<feature type="coiled-coil region" evidence="1">
    <location>
        <begin position="97"/>
        <end position="124"/>
    </location>
</feature>
<reference evidence="4 5" key="1">
    <citation type="journal article" date="1995" name="DNA Res.">
        <title>Sequence analysis of the genome of the unicellular cyanobacterium Synechocystis sp. strain PCC6803. I. Sequence features in the 1 Mb region from map positions 64% to 92% of the genome.</title>
        <authorList>
            <person name="Kaneko T."/>
            <person name="Tanaka A."/>
            <person name="Sato S."/>
            <person name="Kotani H."/>
            <person name="Sazuka T."/>
            <person name="Miyajima N."/>
            <person name="Sugiura M."/>
            <person name="Tabata S."/>
        </authorList>
    </citation>
    <scope>NUCLEOTIDE SEQUENCE [LARGE SCALE GENOMIC DNA]</scope>
    <source>
        <strain evidence="5">ATCC 27184 / PCC 6803 / Kazusa</strain>
    </source>
</reference>
<evidence type="ECO:0000256" key="2">
    <source>
        <dbReference type="SAM" id="Phobius"/>
    </source>
</evidence>
<dbReference type="eggNOG" id="COG1266">
    <property type="taxonomic scope" value="Bacteria"/>
</dbReference>
<sequence>MLASLTQPSLSQGRGFRPSFFLMKRIILALLTVISLVPFLLSLVGSLEEPQVQSQLQLSQTNLLLQASAWQGKGESGTWRETLQTALLESQPQQGGLKQYEIAVQELTDYLDRLKNQQATLETSPNVNPAPIQAVIAKNQKTLNQIQINLGLLQYAENQTQKSLDTWQSVVSNGEPNEQEIATVLIALQQAEPIPSNAEAVINSQLKGWFRWQGLTQLYRRQGNLESLDQVCDTPACGALQTEVEKASQRALVKLALLNSLPLLGGGIGVLLMIGLLLQWALGREKAILATNAKTRWDTPWNWETTWQVLVVGFFFPSQIVLPLVVGVLPLPMADLSLMGKAFYVLATYGAIAAVGLGSLFVSLKDFRPLPQDWFTLRPNFGAILWGLGGYLVALPLVVLVSLVNQEIWQGQGGSNPLLSLALDSQNWLVLGIFFFTAAVLAPVFEEIIFRGFLLPALTRYFPVSVAIILSSLLFAIAHLNVSEILPLFVLGSILGLVYSRSRNLLSSMILHSLWNSGTLLSLFILGGS</sequence>
<dbReference type="GO" id="GO:0004175">
    <property type="term" value="F:endopeptidase activity"/>
    <property type="evidence" value="ECO:0007669"/>
    <property type="project" value="UniProtKB-ARBA"/>
</dbReference>
<name>P74332_SYNY3</name>
<feature type="transmembrane region" description="Helical" evidence="2">
    <location>
        <begin position="505"/>
        <end position="526"/>
    </location>
</feature>
<dbReference type="PANTHER" id="PTHR43592:SF15">
    <property type="entry name" value="CAAX AMINO TERMINAL PROTEASE FAMILY PROTEIN"/>
    <property type="match status" value="1"/>
</dbReference>
<evidence type="ECO:0000313" key="5">
    <source>
        <dbReference type="Proteomes" id="UP000001425"/>
    </source>
</evidence>
<evidence type="ECO:0000259" key="3">
    <source>
        <dbReference type="Pfam" id="PF02517"/>
    </source>
</evidence>
<dbReference type="STRING" id="1148.gene:10499302"/>
<keyword evidence="5" id="KW-1185">Reference proteome</keyword>
<dbReference type="Proteomes" id="UP000001425">
    <property type="component" value="Chromosome"/>
</dbReference>
<feature type="transmembrane region" description="Helical" evidence="2">
    <location>
        <begin position="384"/>
        <end position="405"/>
    </location>
</feature>
<dbReference type="PANTHER" id="PTHR43592">
    <property type="entry name" value="CAAX AMINO TERMINAL PROTEASE"/>
    <property type="match status" value="1"/>
</dbReference>
<keyword evidence="2" id="KW-1133">Transmembrane helix</keyword>
<dbReference type="IntAct" id="P74332">
    <property type="interactions" value="1"/>
</dbReference>
<dbReference type="InterPro" id="IPR003675">
    <property type="entry name" value="Rce1/LyrA-like_dom"/>
</dbReference>
<feature type="transmembrane region" description="Helical" evidence="2">
    <location>
        <begin position="26"/>
        <end position="47"/>
    </location>
</feature>
<keyword evidence="2" id="KW-0812">Transmembrane</keyword>
<reference evidence="4 5" key="2">
    <citation type="journal article" date="1996" name="DNA Res.">
        <title>Sequence analysis of the genome of the unicellular cyanobacterium Synechocystis sp. strain PCC6803. II. Sequence determination of the entire genome and assignment of potential protein-coding regions.</title>
        <authorList>
            <person name="Kaneko T."/>
            <person name="Sato S."/>
            <person name="Kotani H."/>
            <person name="Tanaka A."/>
            <person name="Asamizu E."/>
            <person name="Nakamura Y."/>
            <person name="Miyajima N."/>
            <person name="Hirosawa M."/>
            <person name="Sugiura M."/>
            <person name="Sasamoto S."/>
            <person name="Kimura T."/>
            <person name="Hosouchi T."/>
            <person name="Matsuno A."/>
            <person name="Muraki A."/>
            <person name="Nakazaki N."/>
            <person name="Naruo K."/>
            <person name="Okumura S."/>
            <person name="Shimpo S."/>
            <person name="Takeuchi C."/>
            <person name="Wada T."/>
            <person name="Watanabe A."/>
            <person name="Yamada M."/>
            <person name="Yasuda M."/>
            <person name="Tabata S."/>
        </authorList>
    </citation>
    <scope>NUCLEOTIDE SEQUENCE [LARGE SCALE GENOMIC DNA]</scope>
    <source>
        <strain evidence="5">ATCC 27184 / PCC 6803 / Kazusa</strain>
    </source>
</reference>
<keyword evidence="2" id="KW-0472">Membrane</keyword>
<feature type="domain" description="CAAX prenyl protease 2/Lysostaphin resistance protein A-like" evidence="3">
    <location>
        <begin position="433"/>
        <end position="517"/>
    </location>
</feature>
<evidence type="ECO:0000313" key="4">
    <source>
        <dbReference type="EMBL" id="BAA18426.1"/>
    </source>
</evidence>
<feature type="transmembrane region" description="Helical" evidence="2">
    <location>
        <begin position="256"/>
        <end position="282"/>
    </location>
</feature>
<dbReference type="PIR" id="S76167">
    <property type="entry name" value="S76167"/>
</dbReference>
<dbReference type="PaxDb" id="1148-1653513"/>
<organism evidence="4 5">
    <name type="scientific">Synechocystis sp. (strain ATCC 27184 / PCC 6803 / Kazusa)</name>
    <dbReference type="NCBI Taxonomy" id="1111708"/>
    <lineage>
        <taxon>Bacteria</taxon>
        <taxon>Bacillati</taxon>
        <taxon>Cyanobacteriota</taxon>
        <taxon>Cyanophyceae</taxon>
        <taxon>Synechococcales</taxon>
        <taxon>Merismopediaceae</taxon>
        <taxon>Synechocystis</taxon>
    </lineage>
</organism>
<dbReference type="EMBL" id="BA000022">
    <property type="protein sequence ID" value="BAA18426.1"/>
    <property type="molecule type" value="Genomic_DNA"/>
</dbReference>
<gene>
    <name evidence="4" type="ordered locus">slr0959</name>
</gene>
<protein>
    <submittedName>
        <fullName evidence="4">Slr0959 protein</fullName>
    </submittedName>
</protein>
<dbReference type="KEGG" id="syn:slr0959"/>
<feature type="transmembrane region" description="Helical" evidence="2">
    <location>
        <begin position="465"/>
        <end position="498"/>
    </location>
</feature>
<proteinExistence type="predicted"/>
<dbReference type="EnsemblBacteria" id="BAA18426">
    <property type="protein sequence ID" value="BAA18426"/>
    <property type="gene ID" value="BAA18426"/>
</dbReference>
<feature type="transmembrane region" description="Helical" evidence="2">
    <location>
        <begin position="426"/>
        <end position="445"/>
    </location>
</feature>
<feature type="transmembrane region" description="Helical" evidence="2">
    <location>
        <begin position="307"/>
        <end position="331"/>
    </location>
</feature>
<keyword evidence="1" id="KW-0175">Coiled coil</keyword>
<dbReference type="InParanoid" id="P74332"/>
<accession>P74332</accession>
<dbReference type="AlphaFoldDB" id="P74332"/>